<dbReference type="AlphaFoldDB" id="A0A7D9LGU7"/>
<dbReference type="GO" id="GO:0003677">
    <property type="term" value="F:DNA binding"/>
    <property type="evidence" value="ECO:0007669"/>
    <property type="project" value="UniProtKB-KW"/>
</dbReference>
<dbReference type="Pfam" id="PF16422">
    <property type="entry name" value="COE1_DBD"/>
    <property type="match status" value="1"/>
</dbReference>
<keyword evidence="1" id="KW-0539">Nucleus</keyword>
<dbReference type="Proteomes" id="UP001152795">
    <property type="component" value="Unassembled WGS sequence"/>
</dbReference>
<proteinExistence type="inferred from homology"/>
<reference evidence="2" key="1">
    <citation type="submission" date="2020-04" db="EMBL/GenBank/DDBJ databases">
        <authorList>
            <person name="Alioto T."/>
            <person name="Alioto T."/>
            <person name="Gomez Garrido J."/>
        </authorList>
    </citation>
    <scope>NUCLEOTIDE SEQUENCE</scope>
    <source>
        <strain evidence="2">A484AB</strain>
    </source>
</reference>
<dbReference type="InterPro" id="IPR003523">
    <property type="entry name" value="Transcription_factor_COE"/>
</dbReference>
<keyword evidence="3" id="KW-1185">Reference proteome</keyword>
<keyword evidence="1" id="KW-0805">Transcription regulation</keyword>
<keyword evidence="1" id="KW-0862">Zinc</keyword>
<sequence>PKRLARIEFERQPPSTVRKSNFFSFVVALYDTQDNLVTVETARFTDFLKQVDQKSFNGLRYQLGLSFNTGFRCEQFLDVHLVDSISKEADSNKALICLFFLNVSIYGV</sequence>
<dbReference type="InterPro" id="IPR032200">
    <property type="entry name" value="COE_DBD"/>
</dbReference>
<dbReference type="GO" id="GO:0008270">
    <property type="term" value="F:zinc ion binding"/>
    <property type="evidence" value="ECO:0007669"/>
    <property type="project" value="UniProtKB-KW"/>
</dbReference>
<evidence type="ECO:0000313" key="2">
    <source>
        <dbReference type="EMBL" id="CAB4032653.1"/>
    </source>
</evidence>
<protein>
    <submittedName>
        <fullName evidence="2">Transcription factor COE4</fullName>
    </submittedName>
</protein>
<keyword evidence="1" id="KW-0479">Metal-binding</keyword>
<keyword evidence="1" id="KW-0804">Transcription</keyword>
<dbReference type="PANTHER" id="PTHR10747">
    <property type="entry name" value="TRANSCRIPTION FACTOR COE FAMILY MEMBER"/>
    <property type="match status" value="1"/>
</dbReference>
<gene>
    <name evidence="2" type="ORF">PACLA_8A088283</name>
</gene>
<dbReference type="Gene3D" id="2.60.40.3180">
    <property type="entry name" value="Transcription factor COE1, DNA-binding domain"/>
    <property type="match status" value="1"/>
</dbReference>
<evidence type="ECO:0000313" key="3">
    <source>
        <dbReference type="Proteomes" id="UP001152795"/>
    </source>
</evidence>
<evidence type="ECO:0000256" key="1">
    <source>
        <dbReference type="RuleBase" id="RU004489"/>
    </source>
</evidence>
<dbReference type="GO" id="GO:0006355">
    <property type="term" value="P:regulation of DNA-templated transcription"/>
    <property type="evidence" value="ECO:0007669"/>
    <property type="project" value="InterPro"/>
</dbReference>
<organism evidence="2 3">
    <name type="scientific">Paramuricea clavata</name>
    <name type="common">Red gorgonian</name>
    <name type="synonym">Violescent sea-whip</name>
    <dbReference type="NCBI Taxonomy" id="317549"/>
    <lineage>
        <taxon>Eukaryota</taxon>
        <taxon>Metazoa</taxon>
        <taxon>Cnidaria</taxon>
        <taxon>Anthozoa</taxon>
        <taxon>Octocorallia</taxon>
        <taxon>Malacalcyonacea</taxon>
        <taxon>Plexauridae</taxon>
        <taxon>Paramuricea</taxon>
    </lineage>
</organism>
<name>A0A7D9LGU7_PARCT</name>
<comment type="caution">
    <text evidence="2">The sequence shown here is derived from an EMBL/GenBank/DDBJ whole genome shotgun (WGS) entry which is preliminary data.</text>
</comment>
<feature type="non-terminal residue" evidence="2">
    <location>
        <position position="1"/>
    </location>
</feature>
<dbReference type="InterPro" id="IPR038173">
    <property type="entry name" value="COE_DBD_sf"/>
</dbReference>
<comment type="subcellular location">
    <subcellularLocation>
        <location evidence="1">Nucleus</location>
    </subcellularLocation>
</comment>
<accession>A0A7D9LGU7</accession>
<keyword evidence="1" id="KW-0863">Zinc-finger</keyword>
<keyword evidence="1" id="KW-0217">Developmental protein</keyword>
<keyword evidence="1" id="KW-0238">DNA-binding</keyword>
<dbReference type="OrthoDB" id="25246at2759"/>
<comment type="similarity">
    <text evidence="1">Belongs to the COE family.</text>
</comment>
<dbReference type="EMBL" id="CACRXK020018579">
    <property type="protein sequence ID" value="CAB4032653.1"/>
    <property type="molecule type" value="Genomic_DNA"/>
</dbReference>
<dbReference type="GO" id="GO:0005634">
    <property type="term" value="C:nucleus"/>
    <property type="evidence" value="ECO:0007669"/>
    <property type="project" value="UniProtKB-SubCell"/>
</dbReference>
<feature type="non-terminal residue" evidence="2">
    <location>
        <position position="108"/>
    </location>
</feature>